<dbReference type="InterPro" id="IPR001584">
    <property type="entry name" value="Integrase_cat-core"/>
</dbReference>
<accession>A0ABQ9ITZ4</accession>
<dbReference type="InterPro" id="IPR012337">
    <property type="entry name" value="RNaseH-like_sf"/>
</dbReference>
<sequence length="207" mass="23424">MNLKDYEKKSEDEIGPIQGKMILVISDTFSKWPEEFIMRTTDSKATVEKFRECFARFKLPRVVVTDNGPKFVSDEFSKLPANNGIQHQTSPPYHPATNEVAENSVKSLKQAITKALGDETNSNISFKTLMNRYLWFREAAGQQSRMLIAPTSRWLSAIQVTRQFQFQLVPAVSTAATEPEQSEIRVPVPVCVRVNAVPTDQCKCRPI</sequence>
<dbReference type="Gene3D" id="3.30.420.10">
    <property type="entry name" value="Ribonuclease H-like superfamily/Ribonuclease H"/>
    <property type="match status" value="1"/>
</dbReference>
<organism evidence="2 3">
    <name type="scientific">Molorchus minor</name>
    <dbReference type="NCBI Taxonomy" id="1323400"/>
    <lineage>
        <taxon>Eukaryota</taxon>
        <taxon>Metazoa</taxon>
        <taxon>Ecdysozoa</taxon>
        <taxon>Arthropoda</taxon>
        <taxon>Hexapoda</taxon>
        <taxon>Insecta</taxon>
        <taxon>Pterygota</taxon>
        <taxon>Neoptera</taxon>
        <taxon>Endopterygota</taxon>
        <taxon>Coleoptera</taxon>
        <taxon>Polyphaga</taxon>
        <taxon>Cucujiformia</taxon>
        <taxon>Chrysomeloidea</taxon>
        <taxon>Cerambycidae</taxon>
        <taxon>Lamiinae</taxon>
        <taxon>Monochamini</taxon>
        <taxon>Molorchus</taxon>
    </lineage>
</organism>
<dbReference type="PROSITE" id="PS50994">
    <property type="entry name" value="INTEGRASE"/>
    <property type="match status" value="1"/>
</dbReference>
<evidence type="ECO:0000313" key="3">
    <source>
        <dbReference type="Proteomes" id="UP001162164"/>
    </source>
</evidence>
<dbReference type="SUPFAM" id="SSF53098">
    <property type="entry name" value="Ribonuclease H-like"/>
    <property type="match status" value="1"/>
</dbReference>
<dbReference type="InterPro" id="IPR036397">
    <property type="entry name" value="RNaseH_sf"/>
</dbReference>
<protein>
    <recommendedName>
        <fullName evidence="1">Integrase catalytic domain-containing protein</fullName>
    </recommendedName>
</protein>
<evidence type="ECO:0000313" key="2">
    <source>
        <dbReference type="EMBL" id="KAJ8965704.1"/>
    </source>
</evidence>
<feature type="domain" description="Integrase catalytic" evidence="1">
    <location>
        <begin position="1"/>
        <end position="158"/>
    </location>
</feature>
<name>A0ABQ9ITZ4_9CUCU</name>
<dbReference type="InterPro" id="IPR050951">
    <property type="entry name" value="Retrovirus_Pol_polyprotein"/>
</dbReference>
<gene>
    <name evidence="2" type="ORF">NQ317_006745</name>
</gene>
<dbReference type="Proteomes" id="UP001162164">
    <property type="component" value="Unassembled WGS sequence"/>
</dbReference>
<keyword evidence="3" id="KW-1185">Reference proteome</keyword>
<reference evidence="2" key="1">
    <citation type="journal article" date="2023" name="Insect Mol. Biol.">
        <title>Genome sequencing provides insights into the evolution of gene families encoding plant cell wall-degrading enzymes in longhorned beetles.</title>
        <authorList>
            <person name="Shin N.R."/>
            <person name="Okamura Y."/>
            <person name="Kirsch R."/>
            <person name="Pauchet Y."/>
        </authorList>
    </citation>
    <scope>NUCLEOTIDE SEQUENCE</scope>
    <source>
        <strain evidence="2">MMC_N1</strain>
    </source>
</reference>
<dbReference type="PANTHER" id="PTHR37984">
    <property type="entry name" value="PROTEIN CBG26694"/>
    <property type="match status" value="1"/>
</dbReference>
<dbReference type="EMBL" id="JAPWTJ010002557">
    <property type="protein sequence ID" value="KAJ8965704.1"/>
    <property type="molecule type" value="Genomic_DNA"/>
</dbReference>
<proteinExistence type="predicted"/>
<comment type="caution">
    <text evidence="2">The sequence shown here is derived from an EMBL/GenBank/DDBJ whole genome shotgun (WGS) entry which is preliminary data.</text>
</comment>
<dbReference type="PANTHER" id="PTHR37984:SF5">
    <property type="entry name" value="PROTEIN NYNRIN-LIKE"/>
    <property type="match status" value="1"/>
</dbReference>
<evidence type="ECO:0000259" key="1">
    <source>
        <dbReference type="PROSITE" id="PS50994"/>
    </source>
</evidence>
<dbReference type="Pfam" id="PF00665">
    <property type="entry name" value="rve"/>
    <property type="match status" value="1"/>
</dbReference>